<organism evidence="1 2">
    <name type="scientific">Scleroderma citrinum Foug A</name>
    <dbReference type="NCBI Taxonomy" id="1036808"/>
    <lineage>
        <taxon>Eukaryota</taxon>
        <taxon>Fungi</taxon>
        <taxon>Dikarya</taxon>
        <taxon>Basidiomycota</taxon>
        <taxon>Agaricomycotina</taxon>
        <taxon>Agaricomycetes</taxon>
        <taxon>Agaricomycetidae</taxon>
        <taxon>Boletales</taxon>
        <taxon>Sclerodermatineae</taxon>
        <taxon>Sclerodermataceae</taxon>
        <taxon>Scleroderma</taxon>
    </lineage>
</organism>
<dbReference type="HOGENOM" id="CLU_2980433_0_0_1"/>
<reference evidence="2" key="2">
    <citation type="submission" date="2015-01" db="EMBL/GenBank/DDBJ databases">
        <title>Evolutionary Origins and Diversification of the Mycorrhizal Mutualists.</title>
        <authorList>
            <consortium name="DOE Joint Genome Institute"/>
            <consortium name="Mycorrhizal Genomics Consortium"/>
            <person name="Kohler A."/>
            <person name="Kuo A."/>
            <person name="Nagy L.G."/>
            <person name="Floudas D."/>
            <person name="Copeland A."/>
            <person name="Barry K.W."/>
            <person name="Cichocki N."/>
            <person name="Veneault-Fourrey C."/>
            <person name="LaButti K."/>
            <person name="Lindquist E.A."/>
            <person name="Lipzen A."/>
            <person name="Lundell T."/>
            <person name="Morin E."/>
            <person name="Murat C."/>
            <person name="Riley R."/>
            <person name="Ohm R."/>
            <person name="Sun H."/>
            <person name="Tunlid A."/>
            <person name="Henrissat B."/>
            <person name="Grigoriev I.V."/>
            <person name="Hibbett D.S."/>
            <person name="Martin F."/>
        </authorList>
    </citation>
    <scope>NUCLEOTIDE SEQUENCE [LARGE SCALE GENOMIC DNA]</scope>
    <source>
        <strain evidence="2">Foug A</strain>
    </source>
</reference>
<protein>
    <submittedName>
        <fullName evidence="1">Uncharacterized protein</fullName>
    </submittedName>
</protein>
<gene>
    <name evidence="1" type="ORF">SCLCIDRAFT_125687</name>
</gene>
<dbReference type="OrthoDB" id="2674032at2759"/>
<evidence type="ECO:0000313" key="2">
    <source>
        <dbReference type="Proteomes" id="UP000053989"/>
    </source>
</evidence>
<dbReference type="AlphaFoldDB" id="A0A0C3DGC5"/>
<proteinExistence type="predicted"/>
<dbReference type="Proteomes" id="UP000053989">
    <property type="component" value="Unassembled WGS sequence"/>
</dbReference>
<dbReference type="EMBL" id="KN822070">
    <property type="protein sequence ID" value="KIM59755.1"/>
    <property type="molecule type" value="Genomic_DNA"/>
</dbReference>
<evidence type="ECO:0000313" key="1">
    <source>
        <dbReference type="EMBL" id="KIM59755.1"/>
    </source>
</evidence>
<dbReference type="InParanoid" id="A0A0C3DGC5"/>
<accession>A0A0C3DGC5</accession>
<name>A0A0C3DGC5_9AGAM</name>
<reference evidence="1 2" key="1">
    <citation type="submission" date="2014-04" db="EMBL/GenBank/DDBJ databases">
        <authorList>
            <consortium name="DOE Joint Genome Institute"/>
            <person name="Kuo A."/>
            <person name="Kohler A."/>
            <person name="Nagy L.G."/>
            <person name="Floudas D."/>
            <person name="Copeland A."/>
            <person name="Barry K.W."/>
            <person name="Cichocki N."/>
            <person name="Veneault-Fourrey C."/>
            <person name="LaButti K."/>
            <person name="Lindquist E.A."/>
            <person name="Lipzen A."/>
            <person name="Lundell T."/>
            <person name="Morin E."/>
            <person name="Murat C."/>
            <person name="Sun H."/>
            <person name="Tunlid A."/>
            <person name="Henrissat B."/>
            <person name="Grigoriev I.V."/>
            <person name="Hibbett D.S."/>
            <person name="Martin F."/>
            <person name="Nordberg H.P."/>
            <person name="Cantor M.N."/>
            <person name="Hua S.X."/>
        </authorList>
    </citation>
    <scope>NUCLEOTIDE SEQUENCE [LARGE SCALE GENOMIC DNA]</scope>
    <source>
        <strain evidence="1 2">Foug A</strain>
    </source>
</reference>
<sequence>MTDWAVVFADILASFKVKYKDARGNPDLRAEILAQVKVQILQDPQAKMPTTIFPEKNL</sequence>
<keyword evidence="2" id="KW-1185">Reference proteome</keyword>